<dbReference type="NCBIfam" id="NF038262">
    <property type="entry name" value="SiaB_fam_kinase"/>
    <property type="match status" value="1"/>
</dbReference>
<comment type="caution">
    <text evidence="2">The sequence shown here is derived from an EMBL/GenBank/DDBJ whole genome shotgun (WGS) entry which is preliminary data.</text>
</comment>
<gene>
    <name evidence="2" type="ORF">GTA51_14560</name>
</gene>
<evidence type="ECO:0000313" key="3">
    <source>
        <dbReference type="Proteomes" id="UP000482487"/>
    </source>
</evidence>
<dbReference type="Proteomes" id="UP000482487">
    <property type="component" value="Unassembled WGS sequence"/>
</dbReference>
<name>A0A7C9MKI8_9BACT</name>
<dbReference type="EMBL" id="WVUD01000030">
    <property type="protein sequence ID" value="MYL84349.1"/>
    <property type="molecule type" value="Genomic_DNA"/>
</dbReference>
<organism evidence="2 3">
    <name type="scientific">Solidesulfovibrio aerotolerans</name>
    <dbReference type="NCBI Taxonomy" id="295255"/>
    <lineage>
        <taxon>Bacteria</taxon>
        <taxon>Pseudomonadati</taxon>
        <taxon>Thermodesulfobacteriota</taxon>
        <taxon>Desulfovibrionia</taxon>
        <taxon>Desulfovibrionales</taxon>
        <taxon>Desulfovibrionaceae</taxon>
        <taxon>Solidesulfovibrio</taxon>
    </lineage>
</organism>
<dbReference type="InterPro" id="IPR046239">
    <property type="entry name" value="DUF6272"/>
</dbReference>
<sequence length="223" mass="24607">MQASHLPPSGERRGQCPRVVDGVGSTGVPGQRSSKDIFSGGRMLAQTLAKFRNQFQSQGISFCYSGYMTEDLLLGIGNAIKKKLEMTELDKKKCKTIFSVFVEQMQNVIRYSAERETHADKTDMSYGIVAVGEVDENFFVACGNVVNKDDAVRLRDGLDKIKSLDKEGLKALWKETLKSDAPEGSKGAGVGFIDIARRAEGGIEYDFDPLDETRVFFAIKAFI</sequence>
<dbReference type="RefSeq" id="WP_160962291.1">
    <property type="nucleotide sequence ID" value="NZ_WVUD01000030.1"/>
</dbReference>
<reference evidence="2 3" key="1">
    <citation type="submission" date="2020-01" db="EMBL/GenBank/DDBJ databases">
        <title>Genome sequence of Desulfovibrio aerotolerans DSM 16695(T).</title>
        <authorList>
            <person name="Karnachuk O."/>
            <person name="Avakyan M."/>
            <person name="Mardanov A."/>
            <person name="Kadnikov V."/>
            <person name="Ravin N."/>
        </authorList>
    </citation>
    <scope>NUCLEOTIDE SEQUENCE [LARGE SCALE GENOMIC DNA]</scope>
    <source>
        <strain evidence="2 3">DSM 16695</strain>
    </source>
</reference>
<feature type="region of interest" description="Disordered" evidence="1">
    <location>
        <begin position="1"/>
        <end position="33"/>
    </location>
</feature>
<accession>A0A7C9MKI8</accession>
<evidence type="ECO:0000313" key="2">
    <source>
        <dbReference type="EMBL" id="MYL84349.1"/>
    </source>
</evidence>
<dbReference type="AlphaFoldDB" id="A0A7C9MKI8"/>
<keyword evidence="3" id="KW-1185">Reference proteome</keyword>
<dbReference type="OrthoDB" id="5365713at2"/>
<proteinExistence type="predicted"/>
<protein>
    <submittedName>
        <fullName evidence="2">Uncharacterized protein</fullName>
    </submittedName>
</protein>
<dbReference type="Pfam" id="PF19788">
    <property type="entry name" value="DUF6272"/>
    <property type="match status" value="1"/>
</dbReference>
<evidence type="ECO:0000256" key="1">
    <source>
        <dbReference type="SAM" id="MobiDB-lite"/>
    </source>
</evidence>